<dbReference type="HOGENOM" id="CLU_014322_4_1_5"/>
<evidence type="ECO:0000256" key="1">
    <source>
        <dbReference type="ARBA" id="ARBA00001561"/>
    </source>
</evidence>
<keyword evidence="7" id="KW-1185">Reference proteome</keyword>
<dbReference type="AlphaFoldDB" id="B6IWZ4"/>
<dbReference type="eggNOG" id="COG0860">
    <property type="taxonomic scope" value="Bacteria"/>
</dbReference>
<gene>
    <name evidence="6" type="primary">amiB</name>
    <name evidence="6" type="ordered locus">RC1_3460</name>
</gene>
<feature type="domain" description="MurNAc-LAA" evidence="5">
    <location>
        <begin position="147"/>
        <end position="300"/>
    </location>
</feature>
<evidence type="ECO:0000313" key="6">
    <source>
        <dbReference type="EMBL" id="ACJ00818.1"/>
    </source>
</evidence>
<dbReference type="Pfam" id="PF01520">
    <property type="entry name" value="Amidase_3"/>
    <property type="match status" value="1"/>
</dbReference>
<evidence type="ECO:0000256" key="2">
    <source>
        <dbReference type="ARBA" id="ARBA00011901"/>
    </source>
</evidence>
<evidence type="ECO:0000256" key="3">
    <source>
        <dbReference type="ARBA" id="ARBA00022801"/>
    </source>
</evidence>
<organism evidence="6 7">
    <name type="scientific">Rhodospirillum centenum (strain ATCC 51521 / SW)</name>
    <dbReference type="NCBI Taxonomy" id="414684"/>
    <lineage>
        <taxon>Bacteria</taxon>
        <taxon>Pseudomonadati</taxon>
        <taxon>Pseudomonadota</taxon>
        <taxon>Alphaproteobacteria</taxon>
        <taxon>Rhodospirillales</taxon>
        <taxon>Rhodospirillaceae</taxon>
        <taxon>Rhodospirillum</taxon>
    </lineage>
</organism>
<dbReference type="GO" id="GO:0008745">
    <property type="term" value="F:N-acetylmuramoyl-L-alanine amidase activity"/>
    <property type="evidence" value="ECO:0007669"/>
    <property type="project" value="UniProtKB-EC"/>
</dbReference>
<dbReference type="EC" id="3.5.1.28" evidence="2"/>
<dbReference type="CDD" id="cd02696">
    <property type="entry name" value="MurNAc-LAA"/>
    <property type="match status" value="1"/>
</dbReference>
<dbReference type="KEGG" id="rce:RC1_3460"/>
<dbReference type="InterPro" id="IPR050695">
    <property type="entry name" value="N-acetylmuramoyl_amidase_3"/>
</dbReference>
<dbReference type="PANTHER" id="PTHR30404:SF0">
    <property type="entry name" value="N-ACETYLMURAMOYL-L-ALANINE AMIDASE AMIC"/>
    <property type="match status" value="1"/>
</dbReference>
<dbReference type="STRING" id="414684.RC1_3460"/>
<dbReference type="SMART" id="SM00646">
    <property type="entry name" value="Ami_3"/>
    <property type="match status" value="1"/>
</dbReference>
<name>B6IWZ4_RHOCS</name>
<comment type="catalytic activity">
    <reaction evidence="1">
        <text>Hydrolyzes the link between N-acetylmuramoyl residues and L-amino acid residues in certain cell-wall glycopeptides.</text>
        <dbReference type="EC" id="3.5.1.28"/>
    </reaction>
</comment>
<evidence type="ECO:0000259" key="5">
    <source>
        <dbReference type="SMART" id="SM00646"/>
    </source>
</evidence>
<dbReference type="Gene3D" id="3.40.630.40">
    <property type="entry name" value="Zn-dependent exopeptidases"/>
    <property type="match status" value="1"/>
</dbReference>
<keyword evidence="3 6" id="KW-0378">Hydrolase</keyword>
<dbReference type="GO" id="GO:0030288">
    <property type="term" value="C:outer membrane-bounded periplasmic space"/>
    <property type="evidence" value="ECO:0007669"/>
    <property type="project" value="TreeGrafter"/>
</dbReference>
<dbReference type="EMBL" id="CP000613">
    <property type="protein sequence ID" value="ACJ00818.1"/>
    <property type="molecule type" value="Genomic_DNA"/>
</dbReference>
<accession>B6IWZ4</accession>
<evidence type="ECO:0000256" key="4">
    <source>
        <dbReference type="SAM" id="MobiDB-lite"/>
    </source>
</evidence>
<feature type="region of interest" description="Disordered" evidence="4">
    <location>
        <begin position="73"/>
        <end position="104"/>
    </location>
</feature>
<dbReference type="InterPro" id="IPR002508">
    <property type="entry name" value="MurNAc-LAA_cat"/>
</dbReference>
<dbReference type="GO" id="GO:0009253">
    <property type="term" value="P:peptidoglycan catabolic process"/>
    <property type="evidence" value="ECO:0007669"/>
    <property type="project" value="InterPro"/>
</dbReference>
<proteinExistence type="predicted"/>
<sequence>MPSFCCTPIPGGPKIPQQTGSAVVRTVGTLGPIRARVGHMDRRTLFRIAAGGCLLTLGGGWSAGAFAAQDRTVPARKPEPPRPLRRVVLDPGHGGHDPGAIGVRGTHEKDITLDIAKELARQLRKARGLEAVLTRETDVFLSLGKRVEIARTARAELFISIHADSAPNPNARGLSAYTLSEKATDAFAEALAQQENLADRLGVAEEQFDANVQAFLVDLAADYTRRASLSAKQGIVKGVGRDIRLLDNPMRSANFAVLKAPDVPSVLVETGFLSNPEDERLLRDATARRRIAAVLARELVAVVNAAPFA</sequence>
<reference evidence="6 7" key="1">
    <citation type="journal article" date="2010" name="BMC Genomics">
        <title>Metabolic flexibility revealed in the genome of the cyst-forming alpha-1 proteobacterium Rhodospirillum centenum.</title>
        <authorList>
            <person name="Lu Y.K."/>
            <person name="Marden J."/>
            <person name="Han M."/>
            <person name="Swingley W.D."/>
            <person name="Mastrian S.D."/>
            <person name="Chowdhury S.R."/>
            <person name="Hao J."/>
            <person name="Helmy T."/>
            <person name="Kim S."/>
            <person name="Kurdoglu A.A."/>
            <person name="Matthies H.J."/>
            <person name="Rollo D."/>
            <person name="Stothard P."/>
            <person name="Blankenship R.E."/>
            <person name="Bauer C.E."/>
            <person name="Touchman J.W."/>
        </authorList>
    </citation>
    <scope>NUCLEOTIDE SEQUENCE [LARGE SCALE GENOMIC DNA]</scope>
    <source>
        <strain evidence="7">ATCC 51521 / SW</strain>
    </source>
</reference>
<dbReference type="Proteomes" id="UP000001591">
    <property type="component" value="Chromosome"/>
</dbReference>
<protein>
    <recommendedName>
        <fullName evidence="2">N-acetylmuramoyl-L-alanine amidase</fullName>
        <ecNumber evidence="2">3.5.1.28</ecNumber>
    </recommendedName>
</protein>
<dbReference type="SUPFAM" id="SSF53187">
    <property type="entry name" value="Zn-dependent exopeptidases"/>
    <property type="match status" value="1"/>
</dbReference>
<evidence type="ECO:0000313" key="7">
    <source>
        <dbReference type="Proteomes" id="UP000001591"/>
    </source>
</evidence>
<dbReference type="PANTHER" id="PTHR30404">
    <property type="entry name" value="N-ACETYLMURAMOYL-L-ALANINE AMIDASE"/>
    <property type="match status" value="1"/>
</dbReference>